<dbReference type="Proteomes" id="UP000294563">
    <property type="component" value="Unassembled WGS sequence"/>
</dbReference>
<dbReference type="PRINTS" id="PR00469">
    <property type="entry name" value="PNDRDTASEII"/>
</dbReference>
<reference evidence="3 4" key="1">
    <citation type="submission" date="2019-03" db="EMBL/GenBank/DDBJ databases">
        <title>Genomic Encyclopedia of Archaeal and Bacterial Type Strains, Phase II (KMG-II): from individual species to whole genera.</title>
        <authorList>
            <person name="Goeker M."/>
        </authorList>
    </citation>
    <scope>NUCLEOTIDE SEQUENCE [LARGE SCALE GENOMIC DNA]</scope>
    <source>
        <strain evidence="3 4">DSM 29467</strain>
    </source>
</reference>
<dbReference type="PANTHER" id="PTHR42949:SF3">
    <property type="entry name" value="ANAEROBIC GLYCEROL-3-PHOSPHATE DEHYDROGENASE SUBUNIT B"/>
    <property type="match status" value="1"/>
</dbReference>
<accession>A0A4R7LN01</accession>
<dbReference type="PANTHER" id="PTHR42949">
    <property type="entry name" value="ANAEROBIC GLYCEROL-3-PHOSPHATE DEHYDROGENASE SUBUNIT B"/>
    <property type="match status" value="1"/>
</dbReference>
<comment type="caution">
    <text evidence="3">The sequence shown here is derived from an EMBL/GenBank/DDBJ whole genome shotgun (WGS) entry which is preliminary data.</text>
</comment>
<dbReference type="OrthoDB" id="5287468at2"/>
<dbReference type="Gene3D" id="3.50.50.60">
    <property type="entry name" value="FAD/NAD(P)-binding domain"/>
    <property type="match status" value="2"/>
</dbReference>
<protein>
    <submittedName>
        <fullName evidence="3">Thioredoxin reductase</fullName>
    </submittedName>
</protein>
<feature type="domain" description="FAD/NAD(P)-binding" evidence="2">
    <location>
        <begin position="5"/>
        <end position="294"/>
    </location>
</feature>
<organism evidence="3 4">
    <name type="scientific">Litoreibacter halocynthiae</name>
    <dbReference type="NCBI Taxonomy" id="1242689"/>
    <lineage>
        <taxon>Bacteria</taxon>
        <taxon>Pseudomonadati</taxon>
        <taxon>Pseudomonadota</taxon>
        <taxon>Alphaproteobacteria</taxon>
        <taxon>Rhodobacterales</taxon>
        <taxon>Roseobacteraceae</taxon>
        <taxon>Litoreibacter</taxon>
    </lineage>
</organism>
<dbReference type="EMBL" id="SOBH01000001">
    <property type="protein sequence ID" value="TDT77407.1"/>
    <property type="molecule type" value="Genomic_DNA"/>
</dbReference>
<gene>
    <name evidence="3" type="ORF">BDE40_0694</name>
</gene>
<evidence type="ECO:0000256" key="1">
    <source>
        <dbReference type="ARBA" id="ARBA00023002"/>
    </source>
</evidence>
<evidence type="ECO:0000259" key="2">
    <source>
        <dbReference type="Pfam" id="PF07992"/>
    </source>
</evidence>
<dbReference type="InterPro" id="IPR051691">
    <property type="entry name" value="Metab_Enz_Cyan_OpOx_G3PDH"/>
</dbReference>
<keyword evidence="4" id="KW-1185">Reference proteome</keyword>
<dbReference type="GO" id="GO:0016491">
    <property type="term" value="F:oxidoreductase activity"/>
    <property type="evidence" value="ECO:0007669"/>
    <property type="project" value="UniProtKB-KW"/>
</dbReference>
<dbReference type="InterPro" id="IPR023753">
    <property type="entry name" value="FAD/NAD-binding_dom"/>
</dbReference>
<dbReference type="Pfam" id="PF07992">
    <property type="entry name" value="Pyr_redox_2"/>
    <property type="match status" value="1"/>
</dbReference>
<dbReference type="RefSeq" id="WP_134012829.1">
    <property type="nucleotide sequence ID" value="NZ_SOBH01000001.1"/>
</dbReference>
<keyword evidence="1" id="KW-0560">Oxidoreductase</keyword>
<evidence type="ECO:0000313" key="3">
    <source>
        <dbReference type="EMBL" id="TDT77407.1"/>
    </source>
</evidence>
<proteinExistence type="predicted"/>
<dbReference type="PRINTS" id="PR00368">
    <property type="entry name" value="FADPNR"/>
</dbReference>
<dbReference type="SUPFAM" id="SSF51905">
    <property type="entry name" value="FAD/NAD(P)-binding domain"/>
    <property type="match status" value="1"/>
</dbReference>
<dbReference type="AlphaFoldDB" id="A0A4R7LN01"/>
<dbReference type="InterPro" id="IPR036188">
    <property type="entry name" value="FAD/NAD-bd_sf"/>
</dbReference>
<name>A0A4R7LN01_9RHOB</name>
<sequence length="411" mass="43696">MSDVDVAIIGGGPAGLAAASALKSAGVERVVVLEREAEAGGIPRHCGHPPFGLREFNRLLTGPSYAARLVSSAQTAGVDIRTLTTVVEARAGGNLLLVTPTGVTELKAKRVILATGVRETPRSARLVSGPRVAGVVNTGALQSMVYLTKRRPFQRPVIVGSELVAFSAILTCRHAGIRPVAMIEGNERVTARWPCALFPRLAGVALHTGSRLVEILGDTKVEGVVLEDAKGQISRIECDGVILSGQFTPEAALARSGHLLVDPATGGPQVDQWGRMSDPTYFATGNVLRPVETAGWSWSEGGRTGQWVARDLAGLLPESEPSVRVSVNDHRLRYAVPQNIVLSQDVGGMRDIQLRVAQHVDGELIAECDGEQIWGRKLRAGPEQRVLVQTHEIASACAGRDVALRISEPTD</sequence>
<evidence type="ECO:0000313" key="4">
    <source>
        <dbReference type="Proteomes" id="UP000294563"/>
    </source>
</evidence>